<dbReference type="EC" id="3.2.1.-" evidence="9"/>
<comment type="similarity">
    <text evidence="3 9">Belongs to the glycosyl hydrolase 47 family.</text>
</comment>
<dbReference type="GO" id="GO:0000139">
    <property type="term" value="C:Golgi membrane"/>
    <property type="evidence" value="ECO:0007669"/>
    <property type="project" value="TreeGrafter"/>
</dbReference>
<dbReference type="InterPro" id="IPR050749">
    <property type="entry name" value="Glycosyl_Hydrolase_47"/>
</dbReference>
<protein>
    <recommendedName>
        <fullName evidence="9">alpha-1,2-Mannosidase</fullName>
        <ecNumber evidence="9">3.2.1.-</ecNumber>
    </recommendedName>
</protein>
<evidence type="ECO:0000256" key="2">
    <source>
        <dbReference type="ARBA" id="ARBA00004922"/>
    </source>
</evidence>
<dbReference type="GO" id="GO:0004571">
    <property type="term" value="F:mannosyl-oligosaccharide 1,2-alpha-mannosidase activity"/>
    <property type="evidence" value="ECO:0007669"/>
    <property type="project" value="InterPro"/>
</dbReference>
<comment type="cofactor">
    <cofactor evidence="1 7">
        <name>Ca(2+)</name>
        <dbReference type="ChEBI" id="CHEBI:29108"/>
    </cofactor>
</comment>
<evidence type="ECO:0000256" key="10">
    <source>
        <dbReference type="SAM" id="SignalP"/>
    </source>
</evidence>
<dbReference type="InterPro" id="IPR036026">
    <property type="entry name" value="Seven-hairpin_glycosidases"/>
</dbReference>
<organism evidence="11">
    <name type="scientific">Compsopogon caeruleus</name>
    <dbReference type="NCBI Taxonomy" id="31354"/>
    <lineage>
        <taxon>Eukaryota</taxon>
        <taxon>Rhodophyta</taxon>
        <taxon>Compsopogonophyceae</taxon>
        <taxon>Compsopogonales</taxon>
        <taxon>Compsopogonaceae</taxon>
        <taxon>Compsopogon</taxon>
    </lineage>
</organism>
<evidence type="ECO:0000256" key="6">
    <source>
        <dbReference type="PIRSR" id="PIRSR601382-1"/>
    </source>
</evidence>
<feature type="chain" id="PRO_5030706272" description="alpha-1,2-Mannosidase" evidence="10">
    <location>
        <begin position="25"/>
        <end position="597"/>
    </location>
</feature>
<feature type="active site" evidence="6">
    <location>
        <position position="353"/>
    </location>
</feature>
<dbReference type="AlphaFoldDB" id="A0A7S1XAK3"/>
<evidence type="ECO:0000256" key="4">
    <source>
        <dbReference type="ARBA" id="ARBA00022801"/>
    </source>
</evidence>
<feature type="disulfide bond" evidence="8">
    <location>
        <begin position="420"/>
        <end position="456"/>
    </location>
</feature>
<name>A0A7S1XAK3_9RHOD</name>
<dbReference type="GO" id="GO:0005509">
    <property type="term" value="F:calcium ion binding"/>
    <property type="evidence" value="ECO:0007669"/>
    <property type="project" value="InterPro"/>
</dbReference>
<evidence type="ECO:0000313" key="11">
    <source>
        <dbReference type="EMBL" id="CAD9224866.1"/>
    </source>
</evidence>
<evidence type="ECO:0000256" key="5">
    <source>
        <dbReference type="ARBA" id="ARBA00023157"/>
    </source>
</evidence>
<gene>
    <name evidence="11" type="ORF">CCAE0312_LOCUS1054</name>
</gene>
<keyword evidence="9" id="KW-0326">Glycosidase</keyword>
<feature type="active site" description="Proton donor" evidence="6">
    <location>
        <position position="216"/>
    </location>
</feature>
<accession>A0A7S1XAK3</accession>
<feature type="signal peptide" evidence="10">
    <location>
        <begin position="1"/>
        <end position="24"/>
    </location>
</feature>
<dbReference type="GO" id="GO:0005975">
    <property type="term" value="P:carbohydrate metabolic process"/>
    <property type="evidence" value="ECO:0007669"/>
    <property type="project" value="InterPro"/>
</dbReference>
<keyword evidence="10" id="KW-0732">Signal</keyword>
<proteinExistence type="inferred from homology"/>
<keyword evidence="7" id="KW-0479">Metal-binding</keyword>
<dbReference type="InterPro" id="IPR001382">
    <property type="entry name" value="Glyco_hydro_47"/>
</dbReference>
<keyword evidence="4 9" id="KW-0378">Hydrolase</keyword>
<sequence length="597" mass="67113">MRGLVGVVGVVIGFVWVCWSLVLGEDVNRSDVETGSMTENEEEVVSMWGADVGSDEGWSEAVCAVQQEEGGSGSREFLAMLYQAVVVDPTEGILVEDREPTSLFMLEELEGLPDSERPEIHSHGGSCEDREKMDAVRRMAKWAWDGYREYAFGSDELAPLSRRGVEGFGGCTGVMILDSLDTLFLLDLMEDFNEAKDWVNRSLDFACLKGDVSVFETTIRSFGGLLSSYYLTGETIFLRKSEELANFLIAAFGSSEDGRWLLPVQSCPLGSRHCRFPVLATNLAEVGSLTVEWRAFSRISNLTTAEVGRRAAEYIVRLLISALPRDRLPANDIIYQKDHYTFSGHASVSARADSFYEYLLKVYLQGGRGKNEMVYFEAFRKEMNLMILNNVVGDDQLPYRLTHFPVPLNTKDQHMDHLACFTAGILALGAFAKGTDLSFGEKKQWLLTAERLSESCFKMYLHSPSKLASEISFVNSAGVFQSHNGLYIHRPEAVEAFFYMWRLTKNVKYREWAWFLFEAIENQTRLDSGGYAGIEDVADMNLTKADCMSTFFMAETIKYLYLTFCNDSVVDLNQWVFNTEGHPVQVDPVLAHSFSIP</sequence>
<dbReference type="GO" id="GO:0005783">
    <property type="term" value="C:endoplasmic reticulum"/>
    <property type="evidence" value="ECO:0007669"/>
    <property type="project" value="TreeGrafter"/>
</dbReference>
<evidence type="ECO:0000256" key="1">
    <source>
        <dbReference type="ARBA" id="ARBA00001913"/>
    </source>
</evidence>
<dbReference type="Pfam" id="PF01532">
    <property type="entry name" value="Glyco_hydro_47"/>
    <property type="match status" value="1"/>
</dbReference>
<comment type="pathway">
    <text evidence="2">Protein modification; protein glycosylation.</text>
</comment>
<feature type="binding site" evidence="7">
    <location>
        <position position="579"/>
    </location>
    <ligand>
        <name>Ca(2+)</name>
        <dbReference type="ChEBI" id="CHEBI:29108"/>
    </ligand>
</feature>
<feature type="active site" description="Proton donor" evidence="6">
    <location>
        <position position="470"/>
    </location>
</feature>
<dbReference type="EMBL" id="HBGH01001975">
    <property type="protein sequence ID" value="CAD9224866.1"/>
    <property type="molecule type" value="Transcribed_RNA"/>
</dbReference>
<feature type="active site" evidence="6">
    <location>
        <position position="492"/>
    </location>
</feature>
<evidence type="ECO:0000256" key="8">
    <source>
        <dbReference type="PIRSR" id="PIRSR601382-3"/>
    </source>
</evidence>
<evidence type="ECO:0000256" key="9">
    <source>
        <dbReference type="RuleBase" id="RU361193"/>
    </source>
</evidence>
<evidence type="ECO:0000256" key="3">
    <source>
        <dbReference type="ARBA" id="ARBA00007658"/>
    </source>
</evidence>
<dbReference type="Gene3D" id="1.50.10.10">
    <property type="match status" value="1"/>
</dbReference>
<dbReference type="PANTHER" id="PTHR11742">
    <property type="entry name" value="MANNOSYL-OLIGOSACCHARIDE ALPHA-1,2-MANNOSIDASE-RELATED"/>
    <property type="match status" value="1"/>
</dbReference>
<dbReference type="InterPro" id="IPR012341">
    <property type="entry name" value="6hp_glycosidase-like_sf"/>
</dbReference>
<dbReference type="PANTHER" id="PTHR11742:SF6">
    <property type="entry name" value="MANNOSYL-OLIGOSACCHARIDE ALPHA-1,2-MANNOSIDASE IA-RELATED"/>
    <property type="match status" value="1"/>
</dbReference>
<evidence type="ECO:0000256" key="7">
    <source>
        <dbReference type="PIRSR" id="PIRSR601382-2"/>
    </source>
</evidence>
<keyword evidence="7" id="KW-0106">Calcium</keyword>
<keyword evidence="5 8" id="KW-1015">Disulfide bond</keyword>
<dbReference type="PRINTS" id="PR00747">
    <property type="entry name" value="GLYHDRLASE47"/>
</dbReference>
<dbReference type="SUPFAM" id="SSF48225">
    <property type="entry name" value="Seven-hairpin glycosidases"/>
    <property type="match status" value="1"/>
</dbReference>
<reference evidence="11" key="1">
    <citation type="submission" date="2021-01" db="EMBL/GenBank/DDBJ databases">
        <authorList>
            <person name="Corre E."/>
            <person name="Pelletier E."/>
            <person name="Niang G."/>
            <person name="Scheremetjew M."/>
            <person name="Finn R."/>
            <person name="Kale V."/>
            <person name="Holt S."/>
            <person name="Cochrane G."/>
            <person name="Meng A."/>
            <person name="Brown T."/>
            <person name="Cohen L."/>
        </authorList>
    </citation>
    <scope>NUCLEOTIDE SEQUENCE</scope>
    <source>
        <strain evidence="11">SAG 36.94</strain>
    </source>
</reference>